<dbReference type="Pfam" id="PF21863">
    <property type="entry name" value="HTH_67"/>
    <property type="match status" value="1"/>
</dbReference>
<dbReference type="PATRIC" id="fig|1678637.3.peg.895"/>
<dbReference type="OrthoDB" id="157052at2"/>
<gene>
    <name evidence="1" type="ORF">AC230_04090</name>
</gene>
<evidence type="ECO:0000313" key="1">
    <source>
        <dbReference type="EMBL" id="KNB53784.1"/>
    </source>
</evidence>
<protein>
    <recommendedName>
        <fullName evidence="3">SalK</fullName>
    </recommendedName>
</protein>
<dbReference type="STRING" id="1678637.AC230_04090"/>
<accession>A0A0K9XK83</accession>
<evidence type="ECO:0000313" key="2">
    <source>
        <dbReference type="Proteomes" id="UP000037288"/>
    </source>
</evidence>
<organism evidence="1 2">
    <name type="scientific">Streptomyces caatingaensis</name>
    <dbReference type="NCBI Taxonomy" id="1678637"/>
    <lineage>
        <taxon>Bacteria</taxon>
        <taxon>Bacillati</taxon>
        <taxon>Actinomycetota</taxon>
        <taxon>Actinomycetes</taxon>
        <taxon>Kitasatosporales</taxon>
        <taxon>Streptomycetaceae</taxon>
        <taxon>Streptomyces</taxon>
    </lineage>
</organism>
<dbReference type="RefSeq" id="WP_049714516.1">
    <property type="nucleotide sequence ID" value="NZ_LFXA01000002.1"/>
</dbReference>
<dbReference type="Proteomes" id="UP000037288">
    <property type="component" value="Unassembled WGS sequence"/>
</dbReference>
<dbReference type="NCBIfam" id="NF047719">
    <property type="entry name" value="SCO6745_fam_HTH"/>
    <property type="match status" value="1"/>
</dbReference>
<reference evidence="2" key="1">
    <citation type="submission" date="2015-07" db="EMBL/GenBank/DDBJ databases">
        <title>Draft genome sequence of Streptomyces sp. CMAA 1322, a bacterium isolated from Caatinga biome, from dry forest semiarid of Brazil.</title>
        <authorList>
            <person name="Santos S.N."/>
            <person name="Gacesa R."/>
            <person name="Taketani R.G."/>
            <person name="Long P.F."/>
            <person name="Melo I.S."/>
        </authorList>
    </citation>
    <scope>NUCLEOTIDE SEQUENCE [LARGE SCALE GENOMIC DNA]</scope>
    <source>
        <strain evidence="2">CMAA 1322</strain>
    </source>
</reference>
<dbReference type="AlphaFoldDB" id="A0A0K9XK83"/>
<evidence type="ECO:0008006" key="3">
    <source>
        <dbReference type="Google" id="ProtNLM"/>
    </source>
</evidence>
<keyword evidence="2" id="KW-1185">Reference proteome</keyword>
<dbReference type="InterPro" id="IPR054058">
    <property type="entry name" value="HTH_67"/>
</dbReference>
<proteinExistence type="predicted"/>
<comment type="caution">
    <text evidence="1">The sequence shown here is derived from an EMBL/GenBank/DDBJ whole genome shotgun (WGS) entry which is preliminary data.</text>
</comment>
<name>A0A0K9XK83_9ACTN</name>
<sequence length="285" mass="30013">MDAAAAATTARTVWRWTEPVHAVTYFSPEGRAAFEDAGLRGWWRGYFAGRSAPLGPVGPEPVTAAFFGFAPGAVARSLPSVWEVVPPGRALELRRTGSRAALRRLLAGLEAEAARAAELLVRHLDGLDCAGRPLGAANAALGFPVDPLDRLWHAATLLREHRGDGHVAALVTAGLDGCESLVLRSGIDVPRDRLQPLRGWTDEEWAAAAGRLAGRGLLAADGRATEAGRALYARVEAATDLAASRPWQALAPDAVEALGAVLRPVARACAAELPQPNPMGLARDL</sequence>
<dbReference type="EMBL" id="LFXA01000002">
    <property type="protein sequence ID" value="KNB53784.1"/>
    <property type="molecule type" value="Genomic_DNA"/>
</dbReference>